<geneLocation type="plasmid" evidence="1">
    <name>p17-15-vir-like</name>
</geneLocation>
<protein>
    <submittedName>
        <fullName evidence="1">Uncharacterized protein</fullName>
    </submittedName>
</protein>
<name>A0A8B0SVP0_KLEPN</name>
<accession>A0A8B0SVP0</accession>
<evidence type="ECO:0000313" key="1">
    <source>
        <dbReference type="EMBL" id="QTX15119.1"/>
    </source>
</evidence>
<sequence length="59" mass="6618">MDVIGELQAIKNKEKLLPLTLCHGCWRSKMRSKVNTTSSAFSLRVGVNRAVFLKRNIAS</sequence>
<dbReference type="EMBL" id="MN956836">
    <property type="protein sequence ID" value="QTX15119.1"/>
    <property type="molecule type" value="Genomic_DNA"/>
</dbReference>
<organism evidence="1">
    <name type="scientific">Klebsiella pneumoniae</name>
    <dbReference type="NCBI Taxonomy" id="573"/>
    <lineage>
        <taxon>Bacteria</taxon>
        <taxon>Pseudomonadati</taxon>
        <taxon>Pseudomonadota</taxon>
        <taxon>Gammaproteobacteria</taxon>
        <taxon>Enterobacterales</taxon>
        <taxon>Enterobacteriaceae</taxon>
        <taxon>Klebsiella/Raoultella group</taxon>
        <taxon>Klebsiella</taxon>
        <taxon>Klebsiella pneumoniae complex</taxon>
    </lineage>
</organism>
<keyword evidence="1" id="KW-0614">Plasmid</keyword>
<dbReference type="AlphaFoldDB" id="A0A8B0SVP0"/>
<proteinExistence type="predicted"/>
<reference evidence="1" key="1">
    <citation type="submission" date="2020-01" db="EMBL/GenBank/DDBJ databases">
        <authorList>
            <person name="Qin S."/>
        </authorList>
    </citation>
    <scope>NUCLEOTIDE SEQUENCE</scope>
    <source>
        <strain evidence="1">CVir17-16-YZ6g</strain>
        <plasmid evidence="1">p17-15-vir-like</plasmid>
    </source>
</reference>